<reference evidence="2 3" key="1">
    <citation type="submission" date="2016-04" db="EMBL/GenBank/DDBJ databases">
        <title>Complete Genome Sequence of Chryseobacterium sp. IHBB 10212.</title>
        <authorList>
            <person name="Pal M."/>
            <person name="Swarnkar M.K."/>
            <person name="Kaushal K."/>
            <person name="Chhibber S."/>
            <person name="Singh A.K."/>
            <person name="Gulati A."/>
        </authorList>
    </citation>
    <scope>NUCLEOTIDE SEQUENCE [LARGE SCALE GENOMIC DNA]</scope>
    <source>
        <strain evidence="2 3">IHBB 10212</strain>
    </source>
</reference>
<dbReference type="Proteomes" id="UP000077824">
    <property type="component" value="Chromosome"/>
</dbReference>
<proteinExistence type="predicted"/>
<dbReference type="OrthoDB" id="1042696at2"/>
<dbReference type="KEGG" id="chh:A0O34_07335"/>
<dbReference type="STRING" id="1685010.A0O34_07335"/>
<protein>
    <submittedName>
        <fullName evidence="2">Conjugal transfer protein TraD</fullName>
    </submittedName>
</protein>
<evidence type="ECO:0000313" key="2">
    <source>
        <dbReference type="EMBL" id="ANF50340.1"/>
    </source>
</evidence>
<dbReference type="AlphaFoldDB" id="A0A172XTY3"/>
<dbReference type="EMBL" id="CP015199">
    <property type="protein sequence ID" value="ANF50340.1"/>
    <property type="molecule type" value="Genomic_DNA"/>
</dbReference>
<sequence>METLIVICLLVVIFLLLEDKFVIKKRPVKKESQRKTEINLPEIMGLPRPATRLSAPKNAPESQSKEPETKSNNLAIEIKEEDFDIEIPQEETEEVFAHMPDFEDEEKEWGKYRVSDGEDGFATGVTFEELSTVGMLLSQEMPEPSLEKQAVDIVRKIQGTELFSLLENSMEGASRKIAELLDRSLSTETDVGSSILRKGNLDRFDIGDFV</sequence>
<dbReference type="RefSeq" id="WP_066753175.1">
    <property type="nucleotide sequence ID" value="NZ_CP015199.1"/>
</dbReference>
<organism evidence="2 3">
    <name type="scientific">Chryseobacterium glaciei</name>
    <dbReference type="NCBI Taxonomy" id="1685010"/>
    <lineage>
        <taxon>Bacteria</taxon>
        <taxon>Pseudomonadati</taxon>
        <taxon>Bacteroidota</taxon>
        <taxon>Flavobacteriia</taxon>
        <taxon>Flavobacteriales</taxon>
        <taxon>Weeksellaceae</taxon>
        <taxon>Chryseobacterium group</taxon>
        <taxon>Chryseobacterium</taxon>
    </lineage>
</organism>
<gene>
    <name evidence="2" type="ORF">A0O34_07335</name>
</gene>
<accession>A0A172XTY3</accession>
<keyword evidence="3" id="KW-1185">Reference proteome</keyword>
<evidence type="ECO:0000256" key="1">
    <source>
        <dbReference type="SAM" id="MobiDB-lite"/>
    </source>
</evidence>
<evidence type="ECO:0000313" key="3">
    <source>
        <dbReference type="Proteomes" id="UP000077824"/>
    </source>
</evidence>
<feature type="region of interest" description="Disordered" evidence="1">
    <location>
        <begin position="43"/>
        <end position="72"/>
    </location>
</feature>
<name>A0A172XTY3_9FLAO</name>